<evidence type="ECO:0000256" key="1">
    <source>
        <dbReference type="SAM" id="SignalP"/>
    </source>
</evidence>
<protein>
    <recommendedName>
        <fullName evidence="4">Beta-lactamase-inhibitor-like PepSY-like domain-containing protein</fullName>
    </recommendedName>
</protein>
<dbReference type="EMBL" id="CP032869">
    <property type="protein sequence ID" value="AYL97745.1"/>
    <property type="molecule type" value="Genomic_DNA"/>
</dbReference>
<dbReference type="OrthoDB" id="1121502at2"/>
<evidence type="ECO:0008006" key="4">
    <source>
        <dbReference type="Google" id="ProtNLM"/>
    </source>
</evidence>
<evidence type="ECO:0000313" key="3">
    <source>
        <dbReference type="Proteomes" id="UP000270046"/>
    </source>
</evidence>
<dbReference type="AlphaFoldDB" id="A0A494W2K2"/>
<name>A0A494W2K2_9SPHI</name>
<keyword evidence="1" id="KW-0732">Signal</keyword>
<dbReference type="KEGG" id="muh:HYN43_021685"/>
<feature type="chain" id="PRO_5019713438" description="Beta-lactamase-inhibitor-like PepSY-like domain-containing protein" evidence="1">
    <location>
        <begin position="33"/>
        <end position="154"/>
    </location>
</feature>
<organism evidence="2 3">
    <name type="scientific">Mucilaginibacter celer</name>
    <dbReference type="NCBI Taxonomy" id="2305508"/>
    <lineage>
        <taxon>Bacteria</taxon>
        <taxon>Pseudomonadati</taxon>
        <taxon>Bacteroidota</taxon>
        <taxon>Sphingobacteriia</taxon>
        <taxon>Sphingobacteriales</taxon>
        <taxon>Sphingobacteriaceae</taxon>
        <taxon>Mucilaginibacter</taxon>
    </lineage>
</organism>
<dbReference type="SUPFAM" id="SSF160574">
    <property type="entry name" value="BT0923-like"/>
    <property type="match status" value="1"/>
</dbReference>
<feature type="signal peptide" evidence="1">
    <location>
        <begin position="1"/>
        <end position="32"/>
    </location>
</feature>
<sequence>MAIYLDEKFITMKKIILSIPALMLMATCVAHAQKVKSTAVPVAAKEALLKKYPKAVGITWEKEKANYEANWGGKSGEDMSVQFTPAGVFVEEVVAISPSALPVGVAAYVKEKYKVTKIKEAGKVTDAAGVVTYEAEVKGRDLVFDGNGKFLKED</sequence>
<dbReference type="Proteomes" id="UP000270046">
    <property type="component" value="Chromosome"/>
</dbReference>
<evidence type="ECO:0000313" key="2">
    <source>
        <dbReference type="EMBL" id="AYL97745.1"/>
    </source>
</evidence>
<proteinExistence type="predicted"/>
<keyword evidence="3" id="KW-1185">Reference proteome</keyword>
<accession>A0A494W2K2</accession>
<reference evidence="2 3" key="1">
    <citation type="submission" date="2018-10" db="EMBL/GenBank/DDBJ databases">
        <title>Genome sequencing of Mucilaginibacter sp. HYN0043.</title>
        <authorList>
            <person name="Kim M."/>
            <person name="Yi H."/>
        </authorList>
    </citation>
    <scope>NUCLEOTIDE SEQUENCE [LARGE SCALE GENOMIC DNA]</scope>
    <source>
        <strain evidence="2 3">HYN0043</strain>
    </source>
</reference>
<dbReference type="Gene3D" id="3.10.450.360">
    <property type="match status" value="1"/>
</dbReference>
<gene>
    <name evidence="2" type="ORF">HYN43_021685</name>
</gene>